<sequence>MSHPKVSDTDYLDFLIASPRQATATEAQRTQPASADAAHDAYTRLLHRLEPDPETLWRDAQPEVRRTTGVLVLDDTVLDKPYARAIDLVHRLWSGKHRRVVQGIGLLTLLWTDGDRHVPCDYRLYDKPIDGKTKNDHFGDLIAAAHARGFTPECVVFDGWYSSLANLKGLRGLGWHWLTRLKANRKVNPDRTGLRAVSACDIAATGTIVHLEGYGLVKVFRIAAPDGTTDHWATNHVGMTDLDRLRLADASWRIEEYHRGLKQVTNVERCQCRAEVAQRNHIGLAIRAFLVVERWCFGAGMGWLRAKWQIVHQAVQAYRAHPIYRLPLSATI</sequence>
<evidence type="ECO:0000259" key="1">
    <source>
        <dbReference type="Pfam" id="PF13546"/>
    </source>
</evidence>
<proteinExistence type="predicted"/>
<reference evidence="3" key="1">
    <citation type="submission" date="2017-06" db="EMBL/GenBank/DDBJ databases">
        <title>Genome analysis of Fimbriiglobus ruber SP5, the first member of the order Planctomycetales with confirmed chitinolytic capability.</title>
        <authorList>
            <person name="Ravin N.V."/>
            <person name="Rakitin A.L."/>
            <person name="Ivanova A.A."/>
            <person name="Beletsky A.V."/>
            <person name="Kulichevskaya I.S."/>
            <person name="Mardanov A.V."/>
            <person name="Dedysh S.N."/>
        </authorList>
    </citation>
    <scope>NUCLEOTIDE SEQUENCE [LARGE SCALE GENOMIC DNA]</scope>
    <source>
        <strain evidence="3">SP5</strain>
    </source>
</reference>
<dbReference type="Proteomes" id="UP000214646">
    <property type="component" value="Unassembled WGS sequence"/>
</dbReference>
<keyword evidence="3" id="KW-1185">Reference proteome</keyword>
<dbReference type="AlphaFoldDB" id="A0A225DGI1"/>
<dbReference type="InterPro" id="IPR012337">
    <property type="entry name" value="RNaseH-like_sf"/>
</dbReference>
<evidence type="ECO:0000313" key="3">
    <source>
        <dbReference type="Proteomes" id="UP000214646"/>
    </source>
</evidence>
<dbReference type="InterPro" id="IPR038721">
    <property type="entry name" value="IS701-like_DDE_dom"/>
</dbReference>
<comment type="caution">
    <text evidence="2">The sequence shown here is derived from an EMBL/GenBank/DDBJ whole genome shotgun (WGS) entry which is preliminary data.</text>
</comment>
<dbReference type="RefSeq" id="WP_088260374.1">
    <property type="nucleotide sequence ID" value="NZ_NIDE01000019.1"/>
</dbReference>
<gene>
    <name evidence="2" type="ORF">FRUB_10029</name>
</gene>
<accession>A0A225DGI1</accession>
<dbReference type="SUPFAM" id="SSF53098">
    <property type="entry name" value="Ribonuclease H-like"/>
    <property type="match status" value="1"/>
</dbReference>
<feature type="domain" description="Transposase IS701-like DDE" evidence="1">
    <location>
        <begin position="15"/>
        <end position="193"/>
    </location>
</feature>
<dbReference type="OrthoDB" id="255539at2"/>
<organism evidence="2 3">
    <name type="scientific">Fimbriiglobus ruber</name>
    <dbReference type="NCBI Taxonomy" id="1908690"/>
    <lineage>
        <taxon>Bacteria</taxon>
        <taxon>Pseudomonadati</taxon>
        <taxon>Planctomycetota</taxon>
        <taxon>Planctomycetia</taxon>
        <taxon>Gemmatales</taxon>
        <taxon>Gemmataceae</taxon>
        <taxon>Fimbriiglobus</taxon>
    </lineage>
</organism>
<evidence type="ECO:0000313" key="2">
    <source>
        <dbReference type="EMBL" id="OWK35187.1"/>
    </source>
</evidence>
<dbReference type="EMBL" id="NIDE01000019">
    <property type="protein sequence ID" value="OWK35187.1"/>
    <property type="molecule type" value="Genomic_DNA"/>
</dbReference>
<dbReference type="Pfam" id="PF13546">
    <property type="entry name" value="DDE_5"/>
    <property type="match status" value="1"/>
</dbReference>
<name>A0A225DGI1_9BACT</name>
<protein>
    <recommendedName>
        <fullName evidence="1">Transposase IS701-like DDE domain-containing protein</fullName>
    </recommendedName>
</protein>